<reference evidence="2 3" key="1">
    <citation type="journal article" date="2018" name="Nat. Ecol. Evol.">
        <title>Shark genomes provide insights into elasmobranch evolution and the origin of vertebrates.</title>
        <authorList>
            <person name="Hara Y"/>
            <person name="Yamaguchi K"/>
            <person name="Onimaru K"/>
            <person name="Kadota M"/>
            <person name="Koyanagi M"/>
            <person name="Keeley SD"/>
            <person name="Tatsumi K"/>
            <person name="Tanaka K"/>
            <person name="Motone F"/>
            <person name="Kageyama Y"/>
            <person name="Nozu R"/>
            <person name="Adachi N"/>
            <person name="Nishimura O"/>
            <person name="Nakagawa R"/>
            <person name="Tanegashima C"/>
            <person name="Kiyatake I"/>
            <person name="Matsumoto R"/>
            <person name="Murakumo K"/>
            <person name="Nishida K"/>
            <person name="Terakita A"/>
            <person name="Kuratani S"/>
            <person name="Sato K"/>
            <person name="Hyodo S Kuraku.S."/>
        </authorList>
    </citation>
    <scope>NUCLEOTIDE SEQUENCE [LARGE SCALE GENOMIC DNA]</scope>
</reference>
<organism evidence="2 3">
    <name type="scientific">Chiloscyllium punctatum</name>
    <name type="common">Brownbanded bambooshark</name>
    <name type="synonym">Hemiscyllium punctatum</name>
    <dbReference type="NCBI Taxonomy" id="137246"/>
    <lineage>
        <taxon>Eukaryota</taxon>
        <taxon>Metazoa</taxon>
        <taxon>Chordata</taxon>
        <taxon>Craniata</taxon>
        <taxon>Vertebrata</taxon>
        <taxon>Chondrichthyes</taxon>
        <taxon>Elasmobranchii</taxon>
        <taxon>Galeomorphii</taxon>
        <taxon>Galeoidea</taxon>
        <taxon>Orectolobiformes</taxon>
        <taxon>Hemiscylliidae</taxon>
        <taxon>Chiloscyllium</taxon>
    </lineage>
</organism>
<protein>
    <submittedName>
        <fullName evidence="2">Uncharacterized protein</fullName>
    </submittedName>
</protein>
<feature type="compositionally biased region" description="Basic and acidic residues" evidence="1">
    <location>
        <begin position="35"/>
        <end position="50"/>
    </location>
</feature>
<feature type="compositionally biased region" description="Basic and acidic residues" evidence="1">
    <location>
        <begin position="9"/>
        <end position="21"/>
    </location>
</feature>
<name>A0A401TBV6_CHIPU</name>
<sequence length="80" mass="8893">MPICVTLRQHTEGDRPTDRSIEPQVSGIGWSHAVTIRERESTGDDSHSDFEGGNPREALTPPRPSGQTHDGWEEARAPCW</sequence>
<keyword evidence="3" id="KW-1185">Reference proteome</keyword>
<gene>
    <name evidence="2" type="ORF">chiPu_0024159</name>
</gene>
<evidence type="ECO:0000313" key="3">
    <source>
        <dbReference type="Proteomes" id="UP000287033"/>
    </source>
</evidence>
<dbReference type="Proteomes" id="UP000287033">
    <property type="component" value="Unassembled WGS sequence"/>
</dbReference>
<proteinExistence type="predicted"/>
<accession>A0A401TBV6</accession>
<comment type="caution">
    <text evidence="2">The sequence shown here is derived from an EMBL/GenBank/DDBJ whole genome shotgun (WGS) entry which is preliminary data.</text>
</comment>
<evidence type="ECO:0000256" key="1">
    <source>
        <dbReference type="SAM" id="MobiDB-lite"/>
    </source>
</evidence>
<dbReference type="AlphaFoldDB" id="A0A401TBV6"/>
<dbReference type="EMBL" id="BEZZ01033962">
    <property type="protein sequence ID" value="GCC40113.1"/>
    <property type="molecule type" value="Genomic_DNA"/>
</dbReference>
<evidence type="ECO:0000313" key="2">
    <source>
        <dbReference type="EMBL" id="GCC40113.1"/>
    </source>
</evidence>
<feature type="region of interest" description="Disordered" evidence="1">
    <location>
        <begin position="1"/>
        <end position="80"/>
    </location>
</feature>
<feature type="compositionally biased region" description="Basic and acidic residues" evidence="1">
    <location>
        <begin position="70"/>
        <end position="80"/>
    </location>
</feature>